<keyword evidence="2" id="KW-0964">Secreted</keyword>
<dbReference type="Pfam" id="PF18884">
    <property type="entry name" value="TSP3_bac"/>
    <property type="match status" value="8"/>
</dbReference>
<feature type="compositionally biased region" description="Basic and acidic residues" evidence="5">
    <location>
        <begin position="125"/>
        <end position="135"/>
    </location>
</feature>
<evidence type="ECO:0000256" key="2">
    <source>
        <dbReference type="ARBA" id="ARBA00022525"/>
    </source>
</evidence>
<dbReference type="EMBL" id="JAAVUN010000021">
    <property type="protein sequence ID" value="NKE10311.1"/>
    <property type="molecule type" value="Genomic_DNA"/>
</dbReference>
<dbReference type="InterPro" id="IPR053180">
    <property type="entry name" value="Ca-binding_acidic-repeat"/>
</dbReference>
<keyword evidence="4" id="KW-0106">Calcium</keyword>
<evidence type="ECO:0000256" key="1">
    <source>
        <dbReference type="ARBA" id="ARBA00004613"/>
    </source>
</evidence>
<evidence type="ECO:0000313" key="8">
    <source>
        <dbReference type="Proteomes" id="UP000521379"/>
    </source>
</evidence>
<evidence type="ECO:0000313" key="7">
    <source>
        <dbReference type="EMBL" id="NKE10311.1"/>
    </source>
</evidence>
<comment type="caution">
    <text evidence="7">The sequence shown here is derived from an EMBL/GenBank/DDBJ whole genome shotgun (WGS) entry which is preliminary data.</text>
</comment>
<feature type="signal peptide" evidence="6">
    <location>
        <begin position="1"/>
        <end position="28"/>
    </location>
</feature>
<dbReference type="InterPro" id="IPR018247">
    <property type="entry name" value="EF_Hand_1_Ca_BS"/>
</dbReference>
<dbReference type="InterPro" id="IPR059100">
    <property type="entry name" value="TSP3_bac"/>
</dbReference>
<dbReference type="PANTHER" id="PTHR37467:SF1">
    <property type="entry name" value="EXPORTED CALCIUM-BINDING GLYCOPROTEIN"/>
    <property type="match status" value="1"/>
</dbReference>
<feature type="chain" id="PRO_5038889436" evidence="6">
    <location>
        <begin position="29"/>
        <end position="338"/>
    </location>
</feature>
<reference evidence="7 8" key="1">
    <citation type="submission" date="2020-02" db="EMBL/GenBank/DDBJ databases">
        <authorList>
            <person name="Sun Q."/>
        </authorList>
    </citation>
    <scope>NUCLEOTIDE SEQUENCE [LARGE SCALE GENOMIC DNA]</scope>
    <source>
        <strain evidence="7 8">YIM 13062</strain>
    </source>
</reference>
<sequence length="338" mass="35640">MNSISIKASRRVASIGAAVALPLSTLLAQAPAGAVEPTSSYDALWNVAWNDWDLDGVTNTDELALGTDPRHPDTDGDGIPDGHELIGVGTKRQGALTGSGQTTPFVIPTDPVLADTDGDGLSDSEENREYTRPDNPDTDNDGLTDAQEVNQKLGRGGMFRTCVLSADTDYDGVTDGDEVAAGTDPNFNESAEPFPVYRIEDVDGDCAPGRVEYSMIGNSTNPLNTDTDGDGVVDAVEIFGYGNADWADYPASQTRGNSADSDSDGLSDAIEIAQGTNANSADTDGDGFTDAQEGLYIVDWIDWLQEPLVVLVDPLNPDQNMNGIPDGQEFSVDGLTRA</sequence>
<dbReference type="Proteomes" id="UP000521379">
    <property type="component" value="Unassembled WGS sequence"/>
</dbReference>
<name>A0A846U687_9MICC</name>
<proteinExistence type="predicted"/>
<keyword evidence="3 6" id="KW-0732">Signal</keyword>
<feature type="region of interest" description="Disordered" evidence="5">
    <location>
        <begin position="93"/>
        <end position="144"/>
    </location>
</feature>
<protein>
    <submittedName>
        <fullName evidence="7">Uncharacterized protein</fullName>
    </submittedName>
</protein>
<comment type="subcellular location">
    <subcellularLocation>
        <location evidence="1">Secreted</location>
    </subcellularLocation>
</comment>
<dbReference type="PROSITE" id="PS00018">
    <property type="entry name" value="EF_HAND_1"/>
    <property type="match status" value="1"/>
</dbReference>
<organism evidence="7 8">
    <name type="scientific">Kocuria subflava</name>
    <dbReference type="NCBI Taxonomy" id="1736139"/>
    <lineage>
        <taxon>Bacteria</taxon>
        <taxon>Bacillati</taxon>
        <taxon>Actinomycetota</taxon>
        <taxon>Actinomycetes</taxon>
        <taxon>Micrococcales</taxon>
        <taxon>Micrococcaceae</taxon>
        <taxon>Kocuria</taxon>
    </lineage>
</organism>
<dbReference type="PANTHER" id="PTHR37467">
    <property type="entry name" value="EXPORTED CALCIUM-BINDING GLYCOPROTEIN-RELATED"/>
    <property type="match status" value="1"/>
</dbReference>
<evidence type="ECO:0000256" key="3">
    <source>
        <dbReference type="ARBA" id="ARBA00022729"/>
    </source>
</evidence>
<evidence type="ECO:0000256" key="5">
    <source>
        <dbReference type="SAM" id="MobiDB-lite"/>
    </source>
</evidence>
<evidence type="ECO:0000256" key="6">
    <source>
        <dbReference type="SAM" id="SignalP"/>
    </source>
</evidence>
<accession>A0A846U687</accession>
<evidence type="ECO:0000256" key="4">
    <source>
        <dbReference type="ARBA" id="ARBA00022837"/>
    </source>
</evidence>
<dbReference type="RefSeq" id="WP_119933380.1">
    <property type="nucleotide sequence ID" value="NZ_JAAVUN010000021.1"/>
</dbReference>
<keyword evidence="8" id="KW-1185">Reference proteome</keyword>
<gene>
    <name evidence="7" type="ORF">GTW58_10290</name>
</gene>
<dbReference type="AlphaFoldDB" id="A0A846U687"/>